<dbReference type="SUPFAM" id="SSF47323">
    <property type="entry name" value="Anticodon-binding domain of a subclass of class I aminoacyl-tRNA synthetases"/>
    <property type="match status" value="1"/>
</dbReference>
<feature type="domain" description="tRNA synthetases class I catalytic" evidence="11">
    <location>
        <begin position="18"/>
        <end position="330"/>
    </location>
</feature>
<comment type="subunit">
    <text evidence="2 10">Monomer.</text>
</comment>
<organism evidence="12 13">
    <name type="scientific">Pelagicoccus albus</name>
    <dbReference type="NCBI Taxonomy" id="415222"/>
    <lineage>
        <taxon>Bacteria</taxon>
        <taxon>Pseudomonadati</taxon>
        <taxon>Verrucomicrobiota</taxon>
        <taxon>Opitutia</taxon>
        <taxon>Puniceicoccales</taxon>
        <taxon>Pelagicoccaceae</taxon>
        <taxon>Pelagicoccus</taxon>
    </lineage>
</organism>
<evidence type="ECO:0000313" key="13">
    <source>
        <dbReference type="Proteomes" id="UP000526501"/>
    </source>
</evidence>
<dbReference type="InterPro" id="IPR009080">
    <property type="entry name" value="tRNAsynth_Ia_anticodon-bd"/>
</dbReference>
<dbReference type="Gene3D" id="1.20.120.1910">
    <property type="entry name" value="Cysteine-tRNA ligase, C-terminal anti-codon recognition domain"/>
    <property type="match status" value="1"/>
</dbReference>
<evidence type="ECO:0000256" key="2">
    <source>
        <dbReference type="ARBA" id="ARBA00011245"/>
    </source>
</evidence>
<dbReference type="InterPro" id="IPR014729">
    <property type="entry name" value="Rossmann-like_a/b/a_fold"/>
</dbReference>
<keyword evidence="7 10" id="KW-0067">ATP-binding</keyword>
<dbReference type="GO" id="GO:0005524">
    <property type="term" value="F:ATP binding"/>
    <property type="evidence" value="ECO:0007669"/>
    <property type="project" value="UniProtKB-UniRule"/>
</dbReference>
<evidence type="ECO:0000313" key="12">
    <source>
        <dbReference type="EMBL" id="MBC2605400.1"/>
    </source>
</evidence>
<dbReference type="GO" id="GO:0005829">
    <property type="term" value="C:cytosol"/>
    <property type="evidence" value="ECO:0007669"/>
    <property type="project" value="TreeGrafter"/>
</dbReference>
<keyword evidence="13" id="KW-1185">Reference proteome</keyword>
<evidence type="ECO:0000256" key="5">
    <source>
        <dbReference type="ARBA" id="ARBA00022741"/>
    </source>
</evidence>
<feature type="binding site" evidence="10">
    <location>
        <position position="285"/>
    </location>
    <ligand>
        <name>ATP</name>
        <dbReference type="ChEBI" id="CHEBI:30616"/>
    </ligand>
</feature>
<dbReference type="GO" id="GO:0004817">
    <property type="term" value="F:cysteine-tRNA ligase activity"/>
    <property type="evidence" value="ECO:0007669"/>
    <property type="project" value="UniProtKB-UniRule"/>
</dbReference>
<evidence type="ECO:0000256" key="6">
    <source>
        <dbReference type="ARBA" id="ARBA00022833"/>
    </source>
</evidence>
<evidence type="ECO:0000256" key="1">
    <source>
        <dbReference type="ARBA" id="ARBA00005594"/>
    </source>
</evidence>
<keyword evidence="8 10" id="KW-0648">Protein biosynthesis</keyword>
<reference evidence="12 13" key="1">
    <citation type="submission" date="2020-07" db="EMBL/GenBank/DDBJ databases">
        <authorList>
            <person name="Feng X."/>
        </authorList>
    </citation>
    <scope>NUCLEOTIDE SEQUENCE [LARGE SCALE GENOMIC DNA]</scope>
    <source>
        <strain evidence="12 13">JCM23202</strain>
    </source>
</reference>
<keyword evidence="6 10" id="KW-0862">Zinc</keyword>
<evidence type="ECO:0000256" key="8">
    <source>
        <dbReference type="ARBA" id="ARBA00022917"/>
    </source>
</evidence>
<dbReference type="Proteomes" id="UP000526501">
    <property type="component" value="Unassembled WGS sequence"/>
</dbReference>
<evidence type="ECO:0000256" key="4">
    <source>
        <dbReference type="ARBA" id="ARBA00022723"/>
    </source>
</evidence>
<feature type="short sequence motif" description="'KMSKS' region" evidence="10">
    <location>
        <begin position="282"/>
        <end position="286"/>
    </location>
</feature>
<gene>
    <name evidence="10" type="primary">cysS</name>
    <name evidence="12" type="ORF">H5P27_05025</name>
</gene>
<dbReference type="PANTHER" id="PTHR10890:SF3">
    <property type="entry name" value="CYSTEINE--TRNA LIGASE, CYTOPLASMIC"/>
    <property type="match status" value="1"/>
</dbReference>
<comment type="similarity">
    <text evidence="1 10">Belongs to the class-I aminoacyl-tRNA synthetase family.</text>
</comment>
<feature type="binding site" evidence="10">
    <location>
        <position position="252"/>
    </location>
    <ligand>
        <name>Zn(2+)</name>
        <dbReference type="ChEBI" id="CHEBI:29105"/>
    </ligand>
</feature>
<feature type="short sequence motif" description="'HIGH' region" evidence="10">
    <location>
        <begin position="32"/>
        <end position="42"/>
    </location>
</feature>
<sequence length="479" mass="53928">MTEVTFHNTLSRKAEPIVPTKGNVVGMYCCGPTVYAQAHIGNFRTFLNQDVMRRVLQVAGYKVIHVRNLTDVDDKTIARSIEEGKPLTEFTEYWTDVFHKDCGRFNMLPPQIEPKATAHIQEQIEMIEQLIERGHAYASEDGSVYFRVSSFENYGKLSRIKERQLLTDSEEVEAEESGPVDSDEYTRDSAADFVMWKSRKPTDGDVYWDSPWGEGRPGWHLECSAMAMKYLGNNLDIHSGGVDLTFPHHENEIAQSECSCGQHKQFFKYWIHAAHLLVDNAKMSKSLNNFYTVDDIEAKGYAPVTLRYALTSGHYRQTINFNSDSLVAAQSALVKLRKFSDEILAEAGLKRAAVLKEIQKGKHLHDDWGPFADAWNKLSHDMNIPGALGGIFTATKSKPGAAAVVPFHKLIFALGYDLEQVVIEKPKVDAPEEIKAIAQKRWEAKQAKDWGAADALRDELAAAGWKALDRKDGFDLEQI</sequence>
<evidence type="ECO:0000256" key="3">
    <source>
        <dbReference type="ARBA" id="ARBA00022598"/>
    </source>
</evidence>
<evidence type="ECO:0000256" key="7">
    <source>
        <dbReference type="ARBA" id="ARBA00022840"/>
    </source>
</evidence>
<dbReference type="PANTHER" id="PTHR10890">
    <property type="entry name" value="CYSTEINYL-TRNA SYNTHETASE"/>
    <property type="match status" value="1"/>
</dbReference>
<dbReference type="Gene3D" id="3.40.50.620">
    <property type="entry name" value="HUPs"/>
    <property type="match status" value="1"/>
</dbReference>
<dbReference type="NCBIfam" id="TIGR00435">
    <property type="entry name" value="cysS"/>
    <property type="match status" value="1"/>
</dbReference>
<dbReference type="InterPro" id="IPR024909">
    <property type="entry name" value="Cys-tRNA/MSH_ligase"/>
</dbReference>
<comment type="subcellular location">
    <subcellularLocation>
        <location evidence="10">Cytoplasm</location>
    </subcellularLocation>
</comment>
<feature type="binding site" evidence="10">
    <location>
        <position position="223"/>
    </location>
    <ligand>
        <name>Zn(2+)</name>
        <dbReference type="ChEBI" id="CHEBI:29105"/>
    </ligand>
</feature>
<dbReference type="CDD" id="cd00672">
    <property type="entry name" value="CysRS_core"/>
    <property type="match status" value="1"/>
</dbReference>
<comment type="cofactor">
    <cofactor evidence="10">
        <name>Zn(2+)</name>
        <dbReference type="ChEBI" id="CHEBI:29105"/>
    </cofactor>
    <text evidence="10">Binds 1 zinc ion per subunit.</text>
</comment>
<evidence type="ECO:0000259" key="11">
    <source>
        <dbReference type="Pfam" id="PF01406"/>
    </source>
</evidence>
<evidence type="ECO:0000256" key="9">
    <source>
        <dbReference type="ARBA" id="ARBA00023146"/>
    </source>
</evidence>
<dbReference type="SUPFAM" id="SSF52374">
    <property type="entry name" value="Nucleotidylyl transferase"/>
    <property type="match status" value="1"/>
</dbReference>
<comment type="caution">
    <text evidence="12">The sequence shown here is derived from an EMBL/GenBank/DDBJ whole genome shotgun (WGS) entry which is preliminary data.</text>
</comment>
<dbReference type="Pfam" id="PF01406">
    <property type="entry name" value="tRNA-synt_1e"/>
    <property type="match status" value="1"/>
</dbReference>
<evidence type="ECO:0000256" key="10">
    <source>
        <dbReference type="HAMAP-Rule" id="MF_00041"/>
    </source>
</evidence>
<name>A0A7X1B6Q8_9BACT</name>
<comment type="catalytic activity">
    <reaction evidence="10">
        <text>tRNA(Cys) + L-cysteine + ATP = L-cysteinyl-tRNA(Cys) + AMP + diphosphate</text>
        <dbReference type="Rhea" id="RHEA:17773"/>
        <dbReference type="Rhea" id="RHEA-COMP:9661"/>
        <dbReference type="Rhea" id="RHEA-COMP:9679"/>
        <dbReference type="ChEBI" id="CHEBI:30616"/>
        <dbReference type="ChEBI" id="CHEBI:33019"/>
        <dbReference type="ChEBI" id="CHEBI:35235"/>
        <dbReference type="ChEBI" id="CHEBI:78442"/>
        <dbReference type="ChEBI" id="CHEBI:78517"/>
        <dbReference type="ChEBI" id="CHEBI:456215"/>
        <dbReference type="EC" id="6.1.1.16"/>
    </reaction>
</comment>
<dbReference type="PRINTS" id="PR00983">
    <property type="entry name" value="TRNASYNTHCYS"/>
</dbReference>
<dbReference type="HAMAP" id="MF_00041">
    <property type="entry name" value="Cys_tRNA_synth"/>
    <property type="match status" value="1"/>
</dbReference>
<protein>
    <recommendedName>
        <fullName evidence="10">Cysteine--tRNA ligase</fullName>
        <ecNumber evidence="10">6.1.1.16</ecNumber>
    </recommendedName>
    <alternativeName>
        <fullName evidence="10">Cysteinyl-tRNA synthetase</fullName>
        <shortName evidence="10">CysRS</shortName>
    </alternativeName>
</protein>
<keyword evidence="5 10" id="KW-0547">Nucleotide-binding</keyword>
<dbReference type="InterPro" id="IPR032678">
    <property type="entry name" value="tRNA-synt_1_cat_dom"/>
</dbReference>
<keyword evidence="4 10" id="KW-0479">Metal-binding</keyword>
<feature type="binding site" evidence="10">
    <location>
        <position position="248"/>
    </location>
    <ligand>
        <name>Zn(2+)</name>
        <dbReference type="ChEBI" id="CHEBI:29105"/>
    </ligand>
</feature>
<keyword evidence="3 10" id="KW-0436">Ligase</keyword>
<accession>A0A7X1B6Q8</accession>
<dbReference type="AlphaFoldDB" id="A0A7X1B6Q8"/>
<dbReference type="RefSeq" id="WP_185659280.1">
    <property type="nucleotide sequence ID" value="NZ_CAWPOO010000006.1"/>
</dbReference>
<keyword evidence="10" id="KW-0963">Cytoplasm</keyword>
<proteinExistence type="inferred from homology"/>
<feature type="binding site" evidence="10">
    <location>
        <position position="30"/>
    </location>
    <ligand>
        <name>Zn(2+)</name>
        <dbReference type="ChEBI" id="CHEBI:29105"/>
    </ligand>
</feature>
<keyword evidence="9 10" id="KW-0030">Aminoacyl-tRNA synthetase</keyword>
<dbReference type="EC" id="6.1.1.16" evidence="10"/>
<dbReference type="EMBL" id="JACHVC010000006">
    <property type="protein sequence ID" value="MBC2605400.1"/>
    <property type="molecule type" value="Genomic_DNA"/>
</dbReference>
<dbReference type="InterPro" id="IPR015803">
    <property type="entry name" value="Cys-tRNA-ligase"/>
</dbReference>
<dbReference type="GO" id="GO:0006423">
    <property type="term" value="P:cysteinyl-tRNA aminoacylation"/>
    <property type="evidence" value="ECO:0007669"/>
    <property type="project" value="UniProtKB-UniRule"/>
</dbReference>
<dbReference type="GO" id="GO:0008270">
    <property type="term" value="F:zinc ion binding"/>
    <property type="evidence" value="ECO:0007669"/>
    <property type="project" value="UniProtKB-UniRule"/>
</dbReference>